<dbReference type="Proteomes" id="UP001185331">
    <property type="component" value="Unassembled WGS sequence"/>
</dbReference>
<organism evidence="1 2">
    <name type="scientific">Deinococcus soli</name>
    <name type="common">ex Cha et al. 2016</name>
    <dbReference type="NCBI Taxonomy" id="1309411"/>
    <lineage>
        <taxon>Bacteria</taxon>
        <taxon>Thermotogati</taxon>
        <taxon>Deinococcota</taxon>
        <taxon>Deinococci</taxon>
        <taxon>Deinococcales</taxon>
        <taxon>Deinococcaceae</taxon>
        <taxon>Deinococcus</taxon>
    </lineage>
</organism>
<evidence type="ECO:0000313" key="1">
    <source>
        <dbReference type="EMBL" id="MDR6219028.1"/>
    </source>
</evidence>
<sequence>MTLLSPAAGLTLNHQVFIRLTSAGVRALAAHSNAYLPPDQQVAPDQLSALHASSLDGDELEIQLHALLNAFADAWSEPGPLWLTSARPERPTVSPSAPVTVHLTDLGRDRLAAQGVDVNPGPVTFALHDLSRLIGSALYPGARNVIDIAVGIDVGGAVFTPGDRVNVPLEDTGVLTGSNRYVNLAGDSAWLILPAALLPDAAPGRLTVPMTVDHQHADDVVLRAADGSLHTVRAWRLRSALDTWMSA</sequence>
<protein>
    <submittedName>
        <fullName evidence="1">Uncharacterized protein</fullName>
    </submittedName>
</protein>
<comment type="caution">
    <text evidence="1">The sequence shown here is derived from an EMBL/GenBank/DDBJ whole genome shotgun (WGS) entry which is preliminary data.</text>
</comment>
<accession>A0AAE3XG03</accession>
<evidence type="ECO:0000313" key="2">
    <source>
        <dbReference type="Proteomes" id="UP001185331"/>
    </source>
</evidence>
<gene>
    <name evidence="1" type="ORF">J2Y00_002625</name>
</gene>
<proteinExistence type="predicted"/>
<name>A0AAE3XG03_9DEIO</name>
<dbReference type="EMBL" id="JAVDQK010000005">
    <property type="protein sequence ID" value="MDR6219028.1"/>
    <property type="molecule type" value="Genomic_DNA"/>
</dbReference>
<dbReference type="RefSeq" id="WP_309854055.1">
    <property type="nucleotide sequence ID" value="NZ_JAVDQJ010000004.1"/>
</dbReference>
<reference evidence="1" key="1">
    <citation type="submission" date="2023-07" db="EMBL/GenBank/DDBJ databases">
        <title>Sorghum-associated microbial communities from plants grown in Nebraska, USA.</title>
        <authorList>
            <person name="Schachtman D."/>
        </authorList>
    </citation>
    <scope>NUCLEOTIDE SEQUENCE</scope>
    <source>
        <strain evidence="1">BE330</strain>
    </source>
</reference>
<dbReference type="AlphaFoldDB" id="A0AAE3XG03"/>